<name>G6AIC4_9BACT</name>
<evidence type="ECO:0000313" key="2">
    <source>
        <dbReference type="Proteomes" id="UP000004597"/>
    </source>
</evidence>
<gene>
    <name evidence="1" type="ORF">HMPREF9138_01851</name>
</gene>
<protein>
    <submittedName>
        <fullName evidence="1">Uncharacterized protein</fullName>
    </submittedName>
</protein>
<dbReference type="Proteomes" id="UP000004597">
    <property type="component" value="Unassembled WGS sequence"/>
</dbReference>
<dbReference type="AlphaFoldDB" id="G6AIC4"/>
<sequence>MTDSLMLYQQEDIYECAIALDRMTIKAYFYDKFFNVIPTQGYIFRTESIML</sequence>
<dbReference type="HOGENOM" id="CLU_3102199_0_0_10"/>
<evidence type="ECO:0000313" key="1">
    <source>
        <dbReference type="EMBL" id="EHG15550.1"/>
    </source>
</evidence>
<dbReference type="EMBL" id="AFXP01000020">
    <property type="protein sequence ID" value="EHG15550.1"/>
    <property type="molecule type" value="Genomic_DNA"/>
</dbReference>
<reference evidence="1 2" key="1">
    <citation type="submission" date="2011-10" db="EMBL/GenBank/DDBJ databases">
        <title>The Genome Sequence of Prevotella histicola F0411.</title>
        <authorList>
            <consortium name="The Broad Institute Genome Sequencing Platform"/>
            <person name="Earl A."/>
            <person name="Ward D."/>
            <person name="Feldgarden M."/>
            <person name="Gevers D."/>
            <person name="Izard J."/>
            <person name="Ganesan A."/>
            <person name="Blanton J.M."/>
            <person name="Baranova O.V."/>
            <person name="Tanner A.C."/>
            <person name="Mathney J.M.J."/>
            <person name="Dewhirst F.E."/>
            <person name="Young S.K."/>
            <person name="Zeng Q."/>
            <person name="Gargeya S."/>
            <person name="Fitzgerald M."/>
            <person name="Haas B."/>
            <person name="Abouelleil A."/>
            <person name="Alvarado L."/>
            <person name="Arachchi H.M."/>
            <person name="Berlin A."/>
            <person name="Brown A."/>
            <person name="Chapman S.B."/>
            <person name="Chen Z."/>
            <person name="Dunbar C."/>
            <person name="Freedman E."/>
            <person name="Gearin G."/>
            <person name="Gellesch M."/>
            <person name="Goldberg J."/>
            <person name="Griggs A."/>
            <person name="Gujja S."/>
            <person name="Heiman D."/>
            <person name="Howarth C."/>
            <person name="Larson L."/>
            <person name="Lui A."/>
            <person name="MacDonald P.J.P."/>
            <person name="Montmayeur A."/>
            <person name="Murphy C."/>
            <person name="Neiman D."/>
            <person name="Pearson M."/>
            <person name="Priest M."/>
            <person name="Roberts A."/>
            <person name="Saif S."/>
            <person name="Shea T."/>
            <person name="Shenoy N."/>
            <person name="Sisk P."/>
            <person name="Stolte C."/>
            <person name="Sykes S."/>
            <person name="Wortman J."/>
            <person name="Nusbaum C."/>
            <person name="Birren B."/>
        </authorList>
    </citation>
    <scope>NUCLEOTIDE SEQUENCE [LARGE SCALE GENOMIC DNA]</scope>
    <source>
        <strain evidence="1 2">F0411</strain>
    </source>
</reference>
<keyword evidence="2" id="KW-1185">Reference proteome</keyword>
<accession>G6AIC4</accession>
<comment type="caution">
    <text evidence="1">The sequence shown here is derived from an EMBL/GenBank/DDBJ whole genome shotgun (WGS) entry which is preliminary data.</text>
</comment>
<organism evidence="1 2">
    <name type="scientific">Prevotella histicola F0411</name>
    <dbReference type="NCBI Taxonomy" id="857291"/>
    <lineage>
        <taxon>Bacteria</taxon>
        <taxon>Pseudomonadati</taxon>
        <taxon>Bacteroidota</taxon>
        <taxon>Bacteroidia</taxon>
        <taxon>Bacteroidales</taxon>
        <taxon>Prevotellaceae</taxon>
        <taxon>Prevotella</taxon>
    </lineage>
</organism>
<proteinExistence type="predicted"/>
<dbReference type="STRING" id="857291.HMPREF9138_01851"/>